<dbReference type="EMBL" id="JYIJ01000015">
    <property type="protein sequence ID" value="KWX04552.1"/>
    <property type="molecule type" value="Genomic_DNA"/>
</dbReference>
<evidence type="ECO:0000259" key="1">
    <source>
        <dbReference type="Pfam" id="PF13840"/>
    </source>
</evidence>
<dbReference type="Proteomes" id="UP000070659">
    <property type="component" value="Unassembled WGS sequence"/>
</dbReference>
<dbReference type="InterPro" id="IPR045865">
    <property type="entry name" value="ACT-like_dom_sf"/>
</dbReference>
<dbReference type="SUPFAM" id="SSF55021">
    <property type="entry name" value="ACT-like"/>
    <property type="match status" value="2"/>
</dbReference>
<reference evidence="2 5" key="2">
    <citation type="submission" date="2015-02" db="EMBL/GenBank/DDBJ databases">
        <title>Physiological reanalysis, assessment of diazotrophy, and genome sequences of multiple isolates of Streptomyces thermoautotrophicus.</title>
        <authorList>
            <person name="MacKellar D.C."/>
            <person name="Lieber L."/>
            <person name="Norman J."/>
            <person name="Bolger A."/>
            <person name="Tobin C."/>
            <person name="Murray J.W."/>
            <person name="Prell J."/>
        </authorList>
    </citation>
    <scope>NUCLEOTIDE SEQUENCE [LARGE SCALE GENOMIC DNA]</scope>
    <source>
        <strain evidence="2 5">UBT1</strain>
    </source>
</reference>
<dbReference type="EMBL" id="JYIK01001102">
    <property type="protein sequence ID" value="KWX06451.1"/>
    <property type="molecule type" value="Genomic_DNA"/>
</dbReference>
<dbReference type="PATRIC" id="fig|1469144.8.peg.3831"/>
<feature type="domain" description="CASTOR ACT" evidence="1">
    <location>
        <begin position="55"/>
        <end position="116"/>
    </location>
</feature>
<dbReference type="Gene3D" id="3.30.2130.10">
    <property type="entry name" value="VC0802-like"/>
    <property type="match status" value="1"/>
</dbReference>
<evidence type="ECO:0000313" key="4">
    <source>
        <dbReference type="Proteomes" id="UP000070598"/>
    </source>
</evidence>
<proteinExistence type="predicted"/>
<comment type="caution">
    <text evidence="2">The sequence shown here is derived from an EMBL/GenBank/DDBJ whole genome shotgun (WGS) entry which is preliminary data.</text>
</comment>
<dbReference type="PANTHER" id="PTHR31131">
    <property type="entry name" value="CHROMOSOME 1, WHOLE GENOME SHOTGUN SEQUENCE"/>
    <property type="match status" value="1"/>
</dbReference>
<dbReference type="InterPro" id="IPR051719">
    <property type="entry name" value="CASTOR_mTORC1"/>
</dbReference>
<evidence type="ECO:0000313" key="3">
    <source>
        <dbReference type="EMBL" id="KWX06451.1"/>
    </source>
</evidence>
<accession>A0A132N4N7</accession>
<organism evidence="2 5">
    <name type="scientific">Carbonactinospora thermoautotrophica</name>
    <dbReference type="NCBI Taxonomy" id="1469144"/>
    <lineage>
        <taxon>Bacteria</taxon>
        <taxon>Bacillati</taxon>
        <taxon>Actinomycetota</taxon>
        <taxon>Actinomycetes</taxon>
        <taxon>Kitasatosporales</taxon>
        <taxon>Carbonactinosporaceae</taxon>
        <taxon>Carbonactinospora</taxon>
    </lineage>
</organism>
<dbReference type="PANTHER" id="PTHR31131:SF6">
    <property type="entry name" value="CASTOR ACT DOMAIN-CONTAINING PROTEIN"/>
    <property type="match status" value="1"/>
</dbReference>
<dbReference type="InterPro" id="IPR027795">
    <property type="entry name" value="CASTOR_ACT_dom"/>
</dbReference>
<dbReference type="PIRSF" id="PIRSF008459">
    <property type="entry name" value="UCP008459"/>
    <property type="match status" value="1"/>
</dbReference>
<reference evidence="4" key="1">
    <citation type="submission" date="2015-02" db="EMBL/GenBank/DDBJ databases">
        <title>Physiological reanalysis, assessment of diazotrophy, and genome sequences of multiple isolates of Streptomyces thermoautotrophicus.</title>
        <authorList>
            <person name="MacKellar D.C."/>
            <person name="Lieber L."/>
            <person name="Norman J."/>
            <person name="Bolger A."/>
            <person name="Tobin C."/>
            <person name="Murray J.W."/>
            <person name="Friesen M."/>
            <person name="Prell J."/>
        </authorList>
    </citation>
    <scope>NUCLEOTIDE SEQUENCE [LARGE SCALE GENOMIC DNA]</scope>
    <source>
        <strain evidence="4">UBT1</strain>
    </source>
</reference>
<dbReference type="Pfam" id="PF13840">
    <property type="entry name" value="ACT_7"/>
    <property type="match status" value="1"/>
</dbReference>
<name>A0A132N4N7_9ACTN</name>
<dbReference type="Proteomes" id="UP000070598">
    <property type="component" value="Unassembled WGS sequence"/>
</dbReference>
<gene>
    <name evidence="2" type="ORF">TH66_07335</name>
    <name evidence="3" type="ORF">TR74_21990</name>
</gene>
<evidence type="ECO:0000313" key="5">
    <source>
        <dbReference type="Proteomes" id="UP000070659"/>
    </source>
</evidence>
<sequence length="130" mass="13907">MHIAVLEPEIAICHLPPDAEPPRPVPGTVIHSVTVTPEEISVVCEAAHAPAGARVERGWRALRIKGPIDFSLVGVLNSILDPLVKAQVPVFAISTFETDYVLVRGADLRAALTALRITEHTIEPTPASPD</sequence>
<protein>
    <recommendedName>
        <fullName evidence="1">CASTOR ACT domain-containing protein</fullName>
    </recommendedName>
</protein>
<dbReference type="InterPro" id="IPR016540">
    <property type="entry name" value="UCP008459"/>
</dbReference>
<dbReference type="AlphaFoldDB" id="A0A132N4N7"/>
<evidence type="ECO:0000313" key="2">
    <source>
        <dbReference type="EMBL" id="KWX04552.1"/>
    </source>
</evidence>